<evidence type="ECO:0000259" key="16">
    <source>
        <dbReference type="SMART" id="SM01349"/>
    </source>
</evidence>
<dbReference type="Pfam" id="PF21041">
    <property type="entry name" value="XMAP215_CLASP_TOG"/>
    <property type="match status" value="3"/>
</dbReference>
<dbReference type="GO" id="GO:0046785">
    <property type="term" value="P:microtubule polymerization"/>
    <property type="evidence" value="ECO:0007669"/>
    <property type="project" value="InterPro"/>
</dbReference>
<evidence type="ECO:0000256" key="11">
    <source>
        <dbReference type="ARBA" id="ARBA00023306"/>
    </source>
</evidence>
<feature type="region of interest" description="Disordered" evidence="15">
    <location>
        <begin position="2454"/>
        <end position="2527"/>
    </location>
</feature>
<dbReference type="InterPro" id="IPR021133">
    <property type="entry name" value="HEAT_type_2"/>
</dbReference>
<feature type="region of interest" description="Disordered" evidence="15">
    <location>
        <begin position="910"/>
        <end position="1037"/>
    </location>
</feature>
<protein>
    <submittedName>
        <fullName evidence="17">Microtubule associated protein</fullName>
    </submittedName>
</protein>
<dbReference type="SUPFAM" id="SSF48371">
    <property type="entry name" value="ARM repeat"/>
    <property type="match status" value="2"/>
</dbReference>
<feature type="region of interest" description="Disordered" evidence="15">
    <location>
        <begin position="1935"/>
        <end position="2040"/>
    </location>
</feature>
<evidence type="ECO:0000256" key="7">
    <source>
        <dbReference type="ARBA" id="ARBA00022737"/>
    </source>
</evidence>
<dbReference type="GO" id="GO:1990571">
    <property type="term" value="P:meiotic centromere clustering"/>
    <property type="evidence" value="ECO:0007669"/>
    <property type="project" value="UniProtKB-ARBA"/>
</dbReference>
<feature type="compositionally biased region" description="Polar residues" evidence="15">
    <location>
        <begin position="2327"/>
        <end position="2337"/>
    </location>
</feature>
<dbReference type="FunFam" id="1.25.10.10:FF:000068">
    <property type="entry name" value="cytoskeleton-associated protein 5 isoform X1"/>
    <property type="match status" value="1"/>
</dbReference>
<dbReference type="GO" id="GO:1990498">
    <property type="term" value="C:mitotic spindle microtubule"/>
    <property type="evidence" value="ECO:0007669"/>
    <property type="project" value="UniProtKB-ARBA"/>
</dbReference>
<feature type="domain" description="TOG" evidence="16">
    <location>
        <begin position="677"/>
        <end position="911"/>
    </location>
</feature>
<dbReference type="FunFam" id="1.25.10.10:FF:000050">
    <property type="entry name" value="Cytoskeleton-associated protein 5 isoform X1"/>
    <property type="match status" value="1"/>
</dbReference>
<comment type="similarity">
    <text evidence="13">Belongs to the TOG/XMAP215 family.</text>
</comment>
<dbReference type="Gene3D" id="1.25.10.10">
    <property type="entry name" value="Leucine-rich Repeat Variant"/>
    <property type="match status" value="5"/>
</dbReference>
<dbReference type="GO" id="GO:0051301">
    <property type="term" value="P:cell division"/>
    <property type="evidence" value="ECO:0007669"/>
    <property type="project" value="UniProtKB-KW"/>
</dbReference>
<evidence type="ECO:0000313" key="18">
    <source>
        <dbReference type="Proteomes" id="UP000239560"/>
    </source>
</evidence>
<dbReference type="GO" id="GO:0000776">
    <property type="term" value="C:kinetochore"/>
    <property type="evidence" value="ECO:0007669"/>
    <property type="project" value="UniProtKB-KW"/>
</dbReference>
<feature type="domain" description="TOG" evidence="16">
    <location>
        <begin position="1036"/>
        <end position="1268"/>
    </location>
</feature>
<comment type="caution">
    <text evidence="17">The sequence shown here is derived from an EMBL/GenBank/DDBJ whole genome shotgun (WGS) entry which is preliminary data.</text>
</comment>
<evidence type="ECO:0000256" key="5">
    <source>
        <dbReference type="ARBA" id="ARBA00022490"/>
    </source>
</evidence>
<feature type="region of interest" description="Disordered" evidence="15">
    <location>
        <begin position="2327"/>
        <end position="2387"/>
    </location>
</feature>
<keyword evidence="11" id="KW-0131">Cell cycle</keyword>
<feature type="compositionally biased region" description="Pro residues" evidence="15">
    <location>
        <begin position="1574"/>
        <end position="1586"/>
    </location>
</feature>
<dbReference type="InterPro" id="IPR048491">
    <property type="entry name" value="XMAP215_CLASP_TOG"/>
</dbReference>
<evidence type="ECO:0000256" key="12">
    <source>
        <dbReference type="ARBA" id="ARBA00023328"/>
    </source>
</evidence>
<keyword evidence="12" id="KW-0137">Centromere</keyword>
<keyword evidence="8" id="KW-0498">Mitosis</keyword>
<feature type="compositionally biased region" description="Low complexity" evidence="15">
    <location>
        <begin position="1632"/>
        <end position="1654"/>
    </location>
</feature>
<dbReference type="GO" id="GO:0099070">
    <property type="term" value="C:static microtubule bundle"/>
    <property type="evidence" value="ECO:0007669"/>
    <property type="project" value="UniProtKB-ARBA"/>
</dbReference>
<feature type="compositionally biased region" description="Low complexity" evidence="15">
    <location>
        <begin position="1277"/>
        <end position="1290"/>
    </location>
</feature>
<gene>
    <name evidence="17" type="ORF">AAT19DRAFT_15659</name>
</gene>
<feature type="compositionally biased region" description="Low complexity" evidence="15">
    <location>
        <begin position="1602"/>
        <end position="1616"/>
    </location>
</feature>
<evidence type="ECO:0000256" key="8">
    <source>
        <dbReference type="ARBA" id="ARBA00022776"/>
    </source>
</evidence>
<keyword evidence="10" id="KW-0206">Cytoskeleton</keyword>
<dbReference type="GO" id="GO:0000922">
    <property type="term" value="C:spindle pole"/>
    <property type="evidence" value="ECO:0007669"/>
    <property type="project" value="UniProtKB-SubCell"/>
</dbReference>
<dbReference type="InterPro" id="IPR034085">
    <property type="entry name" value="TOG"/>
</dbReference>
<evidence type="ECO:0000256" key="10">
    <source>
        <dbReference type="ARBA" id="ARBA00023212"/>
    </source>
</evidence>
<name>A0A2T0A7T6_RHOTO</name>
<dbReference type="FunFam" id="1.25.10.10:FF:000019">
    <property type="entry name" value="Cytoskeleton-associated protein 5"/>
    <property type="match status" value="1"/>
</dbReference>
<dbReference type="InterPro" id="IPR016024">
    <property type="entry name" value="ARM-type_fold"/>
</dbReference>
<dbReference type="GO" id="GO:0051010">
    <property type="term" value="F:microtubule plus-end binding"/>
    <property type="evidence" value="ECO:0007669"/>
    <property type="project" value="InterPro"/>
</dbReference>
<dbReference type="GO" id="GO:0030951">
    <property type="term" value="P:establishment or maintenance of microtubule cytoskeleton polarity"/>
    <property type="evidence" value="ECO:0007669"/>
    <property type="project" value="InterPro"/>
</dbReference>
<dbReference type="PANTHER" id="PTHR12609">
    <property type="entry name" value="MICROTUBULE ASSOCIATED PROTEIN XMAP215"/>
    <property type="match status" value="1"/>
</dbReference>
<feature type="region of interest" description="Disordered" evidence="15">
    <location>
        <begin position="1540"/>
        <end position="1677"/>
    </location>
</feature>
<dbReference type="GO" id="GO:0005881">
    <property type="term" value="C:cytoplasmic microtubule"/>
    <property type="evidence" value="ECO:0007669"/>
    <property type="project" value="UniProtKB-ARBA"/>
</dbReference>
<feature type="compositionally biased region" description="Low complexity" evidence="15">
    <location>
        <begin position="1013"/>
        <end position="1026"/>
    </location>
</feature>
<feature type="compositionally biased region" description="Polar residues" evidence="15">
    <location>
        <begin position="2503"/>
        <end position="2513"/>
    </location>
</feature>
<evidence type="ECO:0000256" key="1">
    <source>
        <dbReference type="ARBA" id="ARBA00004300"/>
    </source>
</evidence>
<feature type="compositionally biased region" description="Low complexity" evidence="15">
    <location>
        <begin position="1939"/>
        <end position="1949"/>
    </location>
</feature>
<organism evidence="17 18">
    <name type="scientific">Rhodotorula toruloides</name>
    <name type="common">Yeast</name>
    <name type="synonym">Rhodosporidium toruloides</name>
    <dbReference type="NCBI Taxonomy" id="5286"/>
    <lineage>
        <taxon>Eukaryota</taxon>
        <taxon>Fungi</taxon>
        <taxon>Dikarya</taxon>
        <taxon>Basidiomycota</taxon>
        <taxon>Pucciniomycotina</taxon>
        <taxon>Microbotryomycetes</taxon>
        <taxon>Sporidiobolales</taxon>
        <taxon>Sporidiobolaceae</taxon>
        <taxon>Rhodotorula</taxon>
    </lineage>
</organism>
<comment type="subcellular location">
    <subcellularLocation>
        <location evidence="2">Chromosome</location>
        <location evidence="2">Centromere</location>
        <location evidence="2">Kinetochore</location>
    </subcellularLocation>
    <subcellularLocation>
        <location evidence="1">Cytoplasm</location>
        <location evidence="1">Cytoskeleton</location>
        <location evidence="1">Microtubule organizing center</location>
        <location evidence="1">Centrosome</location>
    </subcellularLocation>
    <subcellularLocation>
        <location evidence="3">Cytoplasm</location>
        <location evidence="3">Cytoskeleton</location>
        <location evidence="3">Spindle pole</location>
    </subcellularLocation>
</comment>
<feature type="domain" description="TOG" evidence="16">
    <location>
        <begin position="1689"/>
        <end position="1945"/>
    </location>
</feature>
<keyword evidence="9" id="KW-0995">Kinetochore</keyword>
<reference evidence="17 18" key="1">
    <citation type="journal article" date="2018" name="Elife">
        <title>Functional genomics of lipid metabolism in the oleaginous yeast Rhodosporidium toruloides.</title>
        <authorList>
            <person name="Coradetti S.T."/>
            <person name="Pinel D."/>
            <person name="Geiselman G."/>
            <person name="Ito M."/>
            <person name="Mondo S."/>
            <person name="Reilly M.C."/>
            <person name="Cheng Y.F."/>
            <person name="Bauer S."/>
            <person name="Grigoriev I."/>
            <person name="Gladden J.M."/>
            <person name="Simmons B.A."/>
            <person name="Brem R."/>
            <person name="Arkin A.P."/>
            <person name="Skerker J.M."/>
        </authorList>
    </citation>
    <scope>NUCLEOTIDE SEQUENCE [LARGE SCALE GENOMIC DNA]</scope>
    <source>
        <strain evidence="17 18">NBRC 0880</strain>
    </source>
</reference>
<sequence>MLQLPIEVFEHVLELSLPPAPLAVQEITSSAVSHHPLACWSNWKERSRTLKTIALINRHCAQWTQRELWRHVLCLDNAHVELLLKCTWLADERNRGRRRVTETVRLGSYDYGEEWAPEPPPPLDGSCLSLLLRALQPSNVQPGDGIKELWLTGMHYVDLRGIWHLQDLRFFSCVQLRLWTNDAMGGAASQTSSTRLPLLRTLVLRELEYDGTAQPSFPNHSFPSLEILDCQCAADLNFIFHCGTVSFPKLKAIHCPADLPPDWLAPFNRPRWSYSANSGDPLLCLCLDDEILQDFATVARTSKGYFRHDLFQAFDATLGLPAMIVTEAVDFRSSLRKLHRDLFDQFNALLEAFARTSTPEAAAFTAKRARRVDCCSPGRCTVTMEGAPADGNFDALPLEDRLAHKVWKARLSAYTAVASLASKTLDDSDPFFRERFISGPSLRDWVRDANAVAQEKGVEAACAVVEFGGKALARTRGDVVPSVVEKCLGSARANTRTKAIELCLLYVEAEEDMAEGVIADIVPGLDAKQPKVVAGSVMVLKEIARCFGPKTANFKPILKTLPKIFAHADKTVRSEGQLLCLALHSYLGPALTPHLGELKPVQQKELGEAFEAANRGEKGDEWGFGKIRPSRFTVTQKKEMAVQEAQGQLEGGDNAGAVDGGHADAADEAAAPPDVFDLADPIPVLSRLPADFYSNLSSSKWKDRKELALEPLLATLSSSPRYEPDNYADLVSALAGRMTDANVLCVMLAAQCIEKLAKGLRGDFARYKGTVTSPILARTKEKKQNVLEALGAALDAVYSSSSIGDFTEDVATFAKDKNPSVKASTLSFYTRCLASTPSSPPKTDLPQLIEVFKKALEDSDAGVRAAAADALGTLMKVIGDRAFNALIGEMDPLRKEKVNEAAEKAVTKCRNGVGAGGGGSASARSAPPAAAAPPKPKPQPRPARSSDKENAPPARPAPAAASSFDDAPPTPAKPPVRGPPARLMAKKAPGAAAPAAPSASAPPAKKPAPSRPAPAAASASSSAKASEPLRYKHSQEAAESLVDSGDVIPAELVAQLNDSNWKQRLEGMEKLAEWAKLDGRDAESEVVVRYLVGKKPGPKESNFQVAGKVFALLQQLATDSPTWTKACSAVSIPLLCDKLGDIKLKKPASDALVAFAEKSSLGFVLSQAYEPMSKQKAPKTLAESYVFVEQALRDFGLAGGLAVRDLIEFLKVGLKHSNAAVRTSATKALVTLRLFVGPDIVNFLSDLTPQLLSTIESEFEKAASEQSPAPTRFGADTVAPPAQAGGAAVTNGKSRSAAPEVDPMDELFPRIDFDRLVSSAQVQACNDANWKVRKEALEGIRDILEANKRLKPSGLPELGAPLKMRITDANKIIQLLALDIVSRLATGMGKPFGEKLARTFAGPVAQVLADQKANIRAAGISTLTAMADASGLEPLVGQFDKPLEANNPVQRKELLGWLDQRLQDQDSVAGHLDLGVLASGILACLEDRQADVRKSATNVLPVVIAKAGYGTVMDAVSKLKPASRSTVLPIVENARSAASSLGSTPASAPAAAPARSAAPAARQAAPPARLSDPPTAPAAPSAPQPRLPAGLSRPTAKPLRTAAAPPAEDPAPAAVPTRLGQPRPRPSVGGLRAAASASSSRPASTVSTSSAASVKEPPFRSSDPNPKLLRHKKETGSMRWVVEGTPRPDQVDWLAGQMAPQVSASLHAQLFSTDHSAERDYIAALGAIDECARDPAAAGEAVDLDEEEMRARLIANFDLVVKYITLRIGMTSTTITVKCLDVIEHSIPVLSAAGYKASDYEVYPLLVSLINKVGDGKEIIRQRVRGIFKAICSIYPFSKVFSTILEVGLENKNARVRSECIDELGQLYARHGVGVHPISQALPKIASFIGKPDATGRTAALHAIGAVYTLVGSDATWKAVGQLPPKDRSMLEERLKRTASGAASPAPAARQPVTADRPGTPSCLRPPTSRLAPPSSPSPANGLSTSQGRGGIPRPAGIPSRLARPASAAEGSTPRKMMPPPTSRFGAPAQTTSRPASSASFAPFTEDDLAAETVSDLSMLLEALDTDDFGECADVLKSITREITSNAENVLLHADALIDAATAKMELGFTSLSAATSPAQLRLCKHLMQVLSAFFDKRTLSQQVSRLPLTGLLADLTGRLLDTADNPVSEPIQSLSKVLNMVLIRIFHNADQNVCFGALLTVLQDATVDLRDLRGEELADRAKYAELVMKCLWKVSKTVKESLENRNLLAPRLLSDINQFLMTIPPAEWRRRATDNIPLADMPLRTVKTILQQVVSVLKGKVFDELGEVDQAENSFVYQYLHRLANQPSGSDTNGRPSSSALSRQTSSASLDSQRREEPAKSSPAESPPRTTARAAPPPLTSPGGSDIAVNQRLKEIFDMIGDPNNSRAGIAALYEFQKEHPEAAPRIATWMAGTGSYFQTYLKRALANLEAADRERGVETPASPTSASSSTSTRPSSRPTSSASAAPGTPTRSSRLSLGPNAVSSTPQQSARLQELHSVFGFGQKE</sequence>
<accession>A0A2T0A7T6</accession>
<dbReference type="GO" id="GO:0000022">
    <property type="term" value="P:mitotic spindle elongation"/>
    <property type="evidence" value="ECO:0007669"/>
    <property type="project" value="UniProtKB-ARBA"/>
</dbReference>
<feature type="repeat" description="HEAT" evidence="14">
    <location>
        <begin position="848"/>
        <end position="886"/>
    </location>
</feature>
<dbReference type="InterPro" id="IPR011989">
    <property type="entry name" value="ARM-like"/>
</dbReference>
<feature type="domain" description="TOG" evidence="16">
    <location>
        <begin position="384"/>
        <end position="619"/>
    </location>
</feature>
<feature type="compositionally biased region" description="Pro residues" evidence="15">
    <location>
        <begin position="968"/>
        <end position="978"/>
    </location>
</feature>
<evidence type="ECO:0000313" key="17">
    <source>
        <dbReference type="EMBL" id="PRQ74092.1"/>
    </source>
</evidence>
<feature type="compositionally biased region" description="Low complexity" evidence="15">
    <location>
        <begin position="957"/>
        <end position="967"/>
    </location>
</feature>
<keyword evidence="4" id="KW-0158">Chromosome</keyword>
<feature type="compositionally biased region" description="Low complexity" evidence="15">
    <location>
        <begin position="986"/>
        <end position="1003"/>
    </location>
</feature>
<feature type="compositionally biased region" description="Basic and acidic residues" evidence="15">
    <location>
        <begin position="1027"/>
        <end position="1036"/>
    </location>
</feature>
<feature type="compositionally biased region" description="Pro residues" evidence="15">
    <location>
        <begin position="930"/>
        <end position="941"/>
    </location>
</feature>
<proteinExistence type="inferred from homology"/>
<keyword evidence="7" id="KW-0677">Repeat</keyword>
<feature type="compositionally biased region" description="Low complexity" evidence="15">
    <location>
        <begin position="2461"/>
        <end position="2495"/>
    </location>
</feature>
<keyword evidence="6" id="KW-0132">Cell division</keyword>
<feature type="compositionally biased region" description="Low complexity" evidence="15">
    <location>
        <begin position="2338"/>
        <end position="2351"/>
    </location>
</feature>
<feature type="compositionally biased region" description="Low complexity" evidence="15">
    <location>
        <begin position="2361"/>
        <end position="2375"/>
    </location>
</feature>
<evidence type="ECO:0000256" key="14">
    <source>
        <dbReference type="PROSITE-ProRule" id="PRU00103"/>
    </source>
</evidence>
<evidence type="ECO:0000256" key="15">
    <source>
        <dbReference type="SAM" id="MobiDB-lite"/>
    </source>
</evidence>
<dbReference type="InterPro" id="IPR045110">
    <property type="entry name" value="XMAP215"/>
</dbReference>
<evidence type="ECO:0000256" key="3">
    <source>
        <dbReference type="ARBA" id="ARBA00004647"/>
    </source>
</evidence>
<dbReference type="EMBL" id="LCTV02000007">
    <property type="protein sequence ID" value="PRQ74092.1"/>
    <property type="molecule type" value="Genomic_DNA"/>
</dbReference>
<dbReference type="GO" id="GO:0051315">
    <property type="term" value="P:attachment of mitotic spindle microtubules to kinetochore"/>
    <property type="evidence" value="ECO:0007669"/>
    <property type="project" value="UniProtKB-ARBA"/>
</dbReference>
<dbReference type="GO" id="GO:0044732">
    <property type="term" value="C:mitotic spindle pole body"/>
    <property type="evidence" value="ECO:0007669"/>
    <property type="project" value="UniProtKB-ARBA"/>
</dbReference>
<dbReference type="PROSITE" id="PS50077">
    <property type="entry name" value="HEAT_REPEAT"/>
    <property type="match status" value="1"/>
</dbReference>
<evidence type="ECO:0000256" key="13">
    <source>
        <dbReference type="ARBA" id="ARBA00025722"/>
    </source>
</evidence>
<dbReference type="SMART" id="SM01349">
    <property type="entry name" value="TOG"/>
    <property type="match status" value="5"/>
</dbReference>
<dbReference type="GO" id="GO:0061863">
    <property type="term" value="F:microtubule plus end polymerase"/>
    <property type="evidence" value="ECO:0007669"/>
    <property type="project" value="InterPro"/>
</dbReference>
<feature type="compositionally biased region" description="Low complexity" evidence="15">
    <location>
        <begin position="1540"/>
        <end position="1569"/>
    </location>
</feature>
<feature type="region of interest" description="Disordered" evidence="15">
    <location>
        <begin position="1264"/>
        <end position="1301"/>
    </location>
</feature>
<evidence type="ECO:0000256" key="9">
    <source>
        <dbReference type="ARBA" id="ARBA00022838"/>
    </source>
</evidence>
<feature type="domain" description="TOG" evidence="16">
    <location>
        <begin position="1306"/>
        <end position="1540"/>
    </location>
</feature>
<dbReference type="OrthoDB" id="205662at2759"/>
<evidence type="ECO:0000256" key="6">
    <source>
        <dbReference type="ARBA" id="ARBA00022618"/>
    </source>
</evidence>
<keyword evidence="5" id="KW-0963">Cytoplasm</keyword>
<evidence type="ECO:0000256" key="2">
    <source>
        <dbReference type="ARBA" id="ARBA00004629"/>
    </source>
</evidence>
<dbReference type="Proteomes" id="UP000239560">
    <property type="component" value="Unassembled WGS sequence"/>
</dbReference>
<evidence type="ECO:0000256" key="4">
    <source>
        <dbReference type="ARBA" id="ARBA00022454"/>
    </source>
</evidence>